<dbReference type="GO" id="GO:0046872">
    <property type="term" value="F:metal ion binding"/>
    <property type="evidence" value="ECO:0007669"/>
    <property type="project" value="UniProtKB-KW"/>
</dbReference>
<evidence type="ECO:0000256" key="20">
    <source>
        <dbReference type="ARBA" id="ARBA00045634"/>
    </source>
</evidence>
<dbReference type="PANTHER" id="PTHR45138">
    <property type="entry name" value="REGULATORY COMPONENTS OF SENSORY TRANSDUCTION SYSTEM"/>
    <property type="match status" value="1"/>
</dbReference>
<keyword evidence="10 21" id="KW-0812">Transmembrane</keyword>
<comment type="cofactor">
    <cofactor evidence="1">
        <name>Mg(2+)</name>
        <dbReference type="ChEBI" id="CHEBI:18420"/>
    </cofactor>
</comment>
<evidence type="ECO:0000256" key="18">
    <source>
        <dbReference type="ARBA" id="ARBA00031311"/>
    </source>
</evidence>
<keyword evidence="16" id="KW-0342">GTP-binding</keyword>
<comment type="subunit">
    <text evidence="5">Homodimer.</text>
</comment>
<evidence type="ECO:0000256" key="14">
    <source>
        <dbReference type="ARBA" id="ARBA00022916"/>
    </source>
</evidence>
<accession>A0A2J0PR07</accession>
<keyword evidence="9" id="KW-0808">Transferase</keyword>
<comment type="pathway">
    <text evidence="3">Purine metabolism; 3',5'-cyclic di-GMP biosynthesis.</text>
</comment>
<evidence type="ECO:0000256" key="1">
    <source>
        <dbReference type="ARBA" id="ARBA00001946"/>
    </source>
</evidence>
<dbReference type="InterPro" id="IPR033416">
    <property type="entry name" value="CHASE7"/>
</dbReference>
<evidence type="ECO:0000256" key="10">
    <source>
        <dbReference type="ARBA" id="ARBA00022692"/>
    </source>
</evidence>
<evidence type="ECO:0000256" key="7">
    <source>
        <dbReference type="ARBA" id="ARBA00022475"/>
    </source>
</evidence>
<evidence type="ECO:0000256" key="21">
    <source>
        <dbReference type="SAM" id="Phobius"/>
    </source>
</evidence>
<keyword evidence="11" id="KW-0479">Metal-binding</keyword>
<dbReference type="Pfam" id="PF17151">
    <property type="entry name" value="CHASE7"/>
    <property type="match status" value="1"/>
</dbReference>
<gene>
    <name evidence="23" type="ORF">B9Q37_00175</name>
</gene>
<dbReference type="GO" id="GO:0005525">
    <property type="term" value="F:GTP binding"/>
    <property type="evidence" value="ECO:0007669"/>
    <property type="project" value="UniProtKB-KW"/>
</dbReference>
<dbReference type="KEGG" id="eno:ECENHK_14170"/>
<keyword evidence="14" id="KW-0135">Cellulose biosynthesis</keyword>
<comment type="subcellular location">
    <subcellularLocation>
        <location evidence="2">Cell inner membrane</location>
        <topology evidence="2">Multi-pass membrane protein</topology>
    </subcellularLocation>
</comment>
<dbReference type="InterPro" id="IPR000160">
    <property type="entry name" value="GGDEF_dom"/>
</dbReference>
<sequence length="566" mass="64598">MQRDTFVVKQSFLQWLHKRSNPGLIVNLCFLVVLVFSTLLTWREVVVLEEAYISSQRNHLETVATSLDRQLQYSVDKMLFFRTSMHDALLTPLGFDVLHDAVSRFSAVRTDETWQLAVDKKRTLPLNGVSDAFVAKSTLLNRDSERISNEISAALEVGYLLRLASSGVQSEERIIYVSRAGFYLSTDTPDMADDISARYYFLVTQPWFTLHSERHNRARAVRWFISAPSPWSNGERTITASVPIYFEHYWYGVVAMDFSIHTMKRLLTEATQDRTEGEYQLYDTRLNMIATSEVDGSQVNRFDEVETAQIAHAIEHDTRGGIRLGSRFISWERLDHFDGVILRVHTLHEGVQGDFGSISIVLALLWALFTAMLLVSWLVIRRMVSNMYTLQHSLQWQAWHDPLTRLNNRGALFERAKVIAENCRQQGQPFTVIQIDLDHFKCINDQYGHQAGDKVLSHAAGLIASVLRKNDVAGRVGGEEFCVVLPGSSLEEGRRVAERIRSRINSREILVKKSTTVRISASLGVASAQEKENYVFEQLQSAADDRLYQAKQSGRNRVCWSDQEKK</sequence>
<evidence type="ECO:0000256" key="4">
    <source>
        <dbReference type="ARBA" id="ARBA00005186"/>
    </source>
</evidence>
<dbReference type="UniPathway" id="UPA00694"/>
<comment type="pathway">
    <text evidence="4">Glycan metabolism; bacterial cellulose biosynthesis.</text>
</comment>
<evidence type="ECO:0000256" key="3">
    <source>
        <dbReference type="ARBA" id="ARBA00004665"/>
    </source>
</evidence>
<keyword evidence="7" id="KW-1003">Cell membrane</keyword>
<dbReference type="UniPathway" id="UPA00599"/>
<dbReference type="NCBIfam" id="TIGR00254">
    <property type="entry name" value="GGDEF"/>
    <property type="match status" value="1"/>
</dbReference>
<protein>
    <recommendedName>
        <fullName evidence="6">diguanylate cyclase</fullName>
        <ecNumber evidence="6">2.7.7.65</ecNumber>
    </recommendedName>
    <alternativeName>
        <fullName evidence="18">Cellulose synthesis regulatory protein</fullName>
    </alternativeName>
</protein>
<feature type="transmembrane region" description="Helical" evidence="21">
    <location>
        <begin position="21"/>
        <end position="42"/>
    </location>
</feature>
<organism evidence="23">
    <name type="scientific">Enterobacter kobei</name>
    <dbReference type="NCBI Taxonomy" id="208224"/>
    <lineage>
        <taxon>Bacteria</taxon>
        <taxon>Pseudomonadati</taxon>
        <taxon>Pseudomonadota</taxon>
        <taxon>Gammaproteobacteria</taxon>
        <taxon>Enterobacterales</taxon>
        <taxon>Enterobacteriaceae</taxon>
        <taxon>Enterobacter</taxon>
        <taxon>Enterobacter cloacae complex</taxon>
    </lineage>
</organism>
<reference evidence="23 24" key="1">
    <citation type="journal article" date="2017" name="J. Antimicrob. Chemother.">
        <title>Characterization of the population structure, drug resistance mechanisms and plasmids of the community-associated Enterobacter cloacae complex in China.</title>
        <authorList>
            <person name="Zhou K."/>
            <person name="Yu W."/>
            <person name="Cao X."/>
            <person name="Shen P."/>
            <person name="Lu H."/>
            <person name="Luo Q."/>
            <person name="Rossen J.W.A."/>
            <person name="Xiao Y."/>
        </authorList>
    </citation>
    <scope>NUCLEOTIDE SEQUENCE [LARGE SCALE GENOMIC DNA]</scope>
    <source>
        <strain evidence="23">ECC1097</strain>
    </source>
</reference>
<feature type="domain" description="GGDEF" evidence="22">
    <location>
        <begin position="428"/>
        <end position="563"/>
    </location>
</feature>
<evidence type="ECO:0000256" key="16">
    <source>
        <dbReference type="ARBA" id="ARBA00023134"/>
    </source>
</evidence>
<keyword evidence="15 21" id="KW-1133">Transmembrane helix</keyword>
<dbReference type="RefSeq" id="WP_014884405.1">
    <property type="nucleotide sequence ID" value="NC_018405.1"/>
</dbReference>
<evidence type="ECO:0000313" key="24">
    <source>
        <dbReference type="Proteomes" id="UP000230495"/>
    </source>
</evidence>
<dbReference type="GO" id="GO:0005886">
    <property type="term" value="C:plasma membrane"/>
    <property type="evidence" value="ECO:0007669"/>
    <property type="project" value="UniProtKB-SubCell"/>
</dbReference>
<evidence type="ECO:0000256" key="6">
    <source>
        <dbReference type="ARBA" id="ARBA00012528"/>
    </source>
</evidence>
<comment type="caution">
    <text evidence="23">The sequence shown here is derived from an EMBL/GenBank/DDBJ whole genome shotgun (WGS) entry which is preliminary data.</text>
</comment>
<dbReference type="PROSITE" id="PS50887">
    <property type="entry name" value="GGDEF"/>
    <property type="match status" value="1"/>
</dbReference>
<evidence type="ECO:0000256" key="8">
    <source>
        <dbReference type="ARBA" id="ARBA00022519"/>
    </source>
</evidence>
<evidence type="ECO:0000256" key="12">
    <source>
        <dbReference type="ARBA" id="ARBA00022741"/>
    </source>
</evidence>
<dbReference type="PANTHER" id="PTHR45138:SF16">
    <property type="entry name" value="DIGUANYLATE CYCLASE DGCQ-RELATED"/>
    <property type="match status" value="1"/>
</dbReference>
<dbReference type="AlphaFoldDB" id="A0A2J0PR07"/>
<dbReference type="Proteomes" id="UP000230495">
    <property type="component" value="Unassembled WGS sequence"/>
</dbReference>
<dbReference type="FunFam" id="3.30.70.270:FF:000001">
    <property type="entry name" value="Diguanylate cyclase domain protein"/>
    <property type="match status" value="1"/>
</dbReference>
<dbReference type="InterPro" id="IPR043128">
    <property type="entry name" value="Rev_trsase/Diguanyl_cyclase"/>
</dbReference>
<dbReference type="GO" id="GO:0030244">
    <property type="term" value="P:cellulose biosynthetic process"/>
    <property type="evidence" value="ECO:0007669"/>
    <property type="project" value="UniProtKB-KW"/>
</dbReference>
<dbReference type="GO" id="GO:0052621">
    <property type="term" value="F:diguanylate cyclase activity"/>
    <property type="evidence" value="ECO:0007669"/>
    <property type="project" value="UniProtKB-EC"/>
</dbReference>
<dbReference type="SMART" id="SM00267">
    <property type="entry name" value="GGDEF"/>
    <property type="match status" value="1"/>
</dbReference>
<evidence type="ECO:0000256" key="11">
    <source>
        <dbReference type="ARBA" id="ARBA00022723"/>
    </source>
</evidence>
<keyword evidence="17 21" id="KW-0472">Membrane</keyword>
<evidence type="ECO:0000256" key="9">
    <source>
        <dbReference type="ARBA" id="ARBA00022679"/>
    </source>
</evidence>
<keyword evidence="8" id="KW-0997">Cell inner membrane</keyword>
<dbReference type="OrthoDB" id="9813903at2"/>
<dbReference type="CDD" id="cd01949">
    <property type="entry name" value="GGDEF"/>
    <property type="match status" value="1"/>
</dbReference>
<name>A0A2J0PR07_9ENTR</name>
<comment type="function">
    <text evidence="20">Catalyzes the synthesis of cyclic-di-GMP (c-di-GMP) via the condensation of 2 GTP molecules. Cyclic-di-GMP is a second messenger which controls cell surface-associated traits in bacteria. Involved in the regulation of cellulose production.</text>
</comment>
<feature type="transmembrane region" description="Helical" evidence="21">
    <location>
        <begin position="355"/>
        <end position="380"/>
    </location>
</feature>
<evidence type="ECO:0000256" key="13">
    <source>
        <dbReference type="ARBA" id="ARBA00022842"/>
    </source>
</evidence>
<dbReference type="GO" id="GO:1902201">
    <property type="term" value="P:negative regulation of bacterial-type flagellum-dependent cell motility"/>
    <property type="evidence" value="ECO:0007669"/>
    <property type="project" value="TreeGrafter"/>
</dbReference>
<evidence type="ECO:0000259" key="22">
    <source>
        <dbReference type="PROSITE" id="PS50887"/>
    </source>
</evidence>
<dbReference type="SUPFAM" id="SSF55073">
    <property type="entry name" value="Nucleotide cyclase"/>
    <property type="match status" value="1"/>
</dbReference>
<evidence type="ECO:0000256" key="17">
    <source>
        <dbReference type="ARBA" id="ARBA00023136"/>
    </source>
</evidence>
<dbReference type="NCBIfam" id="NF011955">
    <property type="entry name" value="PRK15426.1"/>
    <property type="match status" value="1"/>
</dbReference>
<dbReference type="Pfam" id="PF00990">
    <property type="entry name" value="GGDEF"/>
    <property type="match status" value="1"/>
</dbReference>
<proteinExistence type="predicted"/>
<evidence type="ECO:0000256" key="5">
    <source>
        <dbReference type="ARBA" id="ARBA00011738"/>
    </source>
</evidence>
<evidence type="ECO:0000256" key="2">
    <source>
        <dbReference type="ARBA" id="ARBA00004429"/>
    </source>
</evidence>
<dbReference type="InterPro" id="IPR050469">
    <property type="entry name" value="Diguanylate_Cyclase"/>
</dbReference>
<dbReference type="GO" id="GO:0043709">
    <property type="term" value="P:cell adhesion involved in single-species biofilm formation"/>
    <property type="evidence" value="ECO:0007669"/>
    <property type="project" value="TreeGrafter"/>
</dbReference>
<comment type="catalytic activity">
    <reaction evidence="19">
        <text>2 GTP = 3',3'-c-di-GMP + 2 diphosphate</text>
        <dbReference type="Rhea" id="RHEA:24898"/>
        <dbReference type="ChEBI" id="CHEBI:33019"/>
        <dbReference type="ChEBI" id="CHEBI:37565"/>
        <dbReference type="ChEBI" id="CHEBI:58805"/>
        <dbReference type="EC" id="2.7.7.65"/>
    </reaction>
</comment>
<dbReference type="Gene3D" id="3.30.70.270">
    <property type="match status" value="1"/>
</dbReference>
<dbReference type="EC" id="2.7.7.65" evidence="6"/>
<dbReference type="EMBL" id="NEEU01000001">
    <property type="protein sequence ID" value="PJD77111.1"/>
    <property type="molecule type" value="Genomic_DNA"/>
</dbReference>
<dbReference type="InterPro" id="IPR029787">
    <property type="entry name" value="Nucleotide_cyclase"/>
</dbReference>
<evidence type="ECO:0000256" key="15">
    <source>
        <dbReference type="ARBA" id="ARBA00022989"/>
    </source>
</evidence>
<keyword evidence="12" id="KW-0547">Nucleotide-binding</keyword>
<evidence type="ECO:0000313" key="23">
    <source>
        <dbReference type="EMBL" id="PJD77111.1"/>
    </source>
</evidence>
<evidence type="ECO:0000256" key="19">
    <source>
        <dbReference type="ARBA" id="ARBA00034247"/>
    </source>
</evidence>
<keyword evidence="13" id="KW-0460">Magnesium</keyword>